<accession>A0A172TJU8</accession>
<dbReference type="OrthoDB" id="9758506at2"/>
<dbReference type="PROSITE" id="PS51217">
    <property type="entry name" value="UVRD_HELICASE_CTER"/>
    <property type="match status" value="1"/>
</dbReference>
<dbReference type="EMBL" id="CP011388">
    <property type="protein sequence ID" value="ANE47308.1"/>
    <property type="molecule type" value="Genomic_DNA"/>
</dbReference>
<comment type="miscellaneous">
    <text evidence="14">Despite having conserved helicase domains, this subunit does not have helicase activity.</text>
</comment>
<comment type="cofactor">
    <cofactor evidence="14">
        <name>[4Fe-4S] cluster</name>
        <dbReference type="ChEBI" id="CHEBI:49883"/>
    </cofactor>
    <text evidence="14">Binds 1 [4Fe-4S] cluster.</text>
</comment>
<keyword evidence="3 14" id="KW-0479">Metal-binding</keyword>
<keyword evidence="11 14" id="KW-0411">Iron-sulfur</keyword>
<keyword evidence="10 14" id="KW-0408">Iron</keyword>
<keyword evidence="2 14" id="KW-0540">Nuclease</keyword>
<evidence type="ECO:0000256" key="7">
    <source>
        <dbReference type="ARBA" id="ARBA00022806"/>
    </source>
</evidence>
<dbReference type="InterPro" id="IPR027417">
    <property type="entry name" value="P-loop_NTPase"/>
</dbReference>
<dbReference type="Gene3D" id="6.10.140.1030">
    <property type="match status" value="1"/>
</dbReference>
<dbReference type="GO" id="GO:0005524">
    <property type="term" value="F:ATP binding"/>
    <property type="evidence" value="ECO:0007669"/>
    <property type="project" value="UniProtKB-UniRule"/>
</dbReference>
<dbReference type="GO" id="GO:0046872">
    <property type="term" value="F:metal ion binding"/>
    <property type="evidence" value="ECO:0007669"/>
    <property type="project" value="UniProtKB-KW"/>
</dbReference>
<comment type="subunit">
    <text evidence="14">Heterodimer of AddA and AddB.</text>
</comment>
<evidence type="ECO:0000256" key="12">
    <source>
        <dbReference type="ARBA" id="ARBA00023125"/>
    </source>
</evidence>
<feature type="binding site" evidence="14">
    <location>
        <position position="831"/>
    </location>
    <ligand>
        <name>[4Fe-4S] cluster</name>
        <dbReference type="ChEBI" id="CHEBI:49883"/>
    </ligand>
</feature>
<keyword evidence="6 14" id="KW-0378">Hydrolase</keyword>
<keyword evidence="8 14" id="KW-0269">Exonuclease</keyword>
<sequence length="1196" mass="135397">MSIQFILGRAGSGKTRHMLDEIRDNLREKPDGEPMVLLVPEQATFGAEYELAQTPGLQGIIRVQALSFRRLAFRVMQEVGRSTRIHIDDTGKKMLLHKIIRRRAKDLRIFAKGNGQSGFIDRVNDLYNEFKRYQIDGSGLLQHIQTNGILPDKERMLQDKLHDLLLIYDEFEQELGPHHIDSEDYLATLTEQAGSSSFIKETVFWIDGFHGFTPQEFAVLEQLMIHSAKVNIALTLDKPYESGREPHELELFHPTATTMIKLRELADENGVMTEPHFVMGGEPLPRYERSFMLAHLESTFDRRIPYKGPIEMEPSVVLHSAVHRRAEVEGAAREMVRLARDRNVRWRDMALLVRNMPDYEDLLATTLTDHGIPHFFDQKRTVLHHPLAELIRSALEVVTGYWRYDAVFRCVKTGLLPAFAQQDLPSPFDIHVEGDAFTARNITRRNLDELENYVLAFGIQGGRWTDDRPWTYKLQRSLEDEPTGPNERERAELQRVDVTRRAVAEPLAAFERGLKAAKTARGMAEALYGLLDSLKAAERLERWSMDALAAGRAEKAREHRQLWGAAVDLLDQIVETMGDEAMTPEQFAGVVETGLESIRLSLVPPTLDQVLLGSMERTRSGKVRYAFLLGVNDGVVPGRLSEDGVLSEGERDRLAETGLLLAPSARRRLLDERFMIYTAMTVASDRLWVSYPLADEEGKSLLPSELIRRLKQTFPALKEGTLMGDPGVFIPSSHEEDERTPLDYIAHPERALSYLIAQLREWKKGSQIASVWWEVYNWFVSQPEWRPKLQTLLQSLFYTNEVERLSRDTSRRLYGTHLRASVSRMERFVACPFSHFMSHGLRLQERRVYRLEAPDIGQLFHAALSMIAQNLMREGVSWGALSAAECRKEANDAVDVLTPRLQSEILLSSKRFTYISRKLKDIVGRASVVLGEHARRGSFEPLRLEMDFGGPVSELPPLSFKLNNGCTMDIIGRIDRVDSAEGESGLMVRVIDYKSSQTSLRLDELYYGLALQLLTYLDVLVTHAEGWLGREAIPAGALYFHVHNPLLQVSAALSAEEAEDRVFKRFKMKGLVLAEPEAVQLMDGSLEKGHSALLPLALKADGGFYSTSSVMTRDQWGVLRKAVRSTIREIGTEITDGTVDISPIRLGPKTPCAFCAYKPVCQFDTLIEGNGYQGLAKQGKDQLWDLLREKGEHSSD</sequence>
<comment type="function">
    <text evidence="14">The heterodimer acts as both an ATP-dependent DNA helicase and an ATP-dependent, dual-direction single-stranded exonuclease. Recognizes the chi site generating a DNA molecule suitable for the initiation of homologous recombination. The AddB subunit has 5' -&gt; 3' nuclease activity but not helicase activity.</text>
</comment>
<dbReference type="Proteomes" id="UP000076927">
    <property type="component" value="Chromosome"/>
</dbReference>
<keyword evidence="1 14" id="KW-0004">4Fe-4S</keyword>
<dbReference type="SUPFAM" id="SSF52540">
    <property type="entry name" value="P-loop containing nucleoside triphosphate hydrolases"/>
    <property type="match status" value="1"/>
</dbReference>
<dbReference type="NCBIfam" id="TIGR02773">
    <property type="entry name" value="addB_Gpos"/>
    <property type="match status" value="1"/>
</dbReference>
<comment type="cofactor">
    <cofactor evidence="14">
        <name>Mg(2+)</name>
        <dbReference type="ChEBI" id="CHEBI:18420"/>
    </cofactor>
</comment>
<protein>
    <recommendedName>
        <fullName evidence="14">ATP-dependent helicase/deoxyribonuclease subunit B</fullName>
        <ecNumber evidence="14">3.1.-.-</ecNumber>
    </recommendedName>
    <alternativeName>
        <fullName evidence="14">ATP-dependent helicase/nuclease subunit AddB</fullName>
    </alternativeName>
</protein>
<dbReference type="RefSeq" id="WP_068607728.1">
    <property type="nucleotide sequence ID" value="NZ_CP011388.1"/>
</dbReference>
<keyword evidence="9 14" id="KW-0067">ATP-binding</keyword>
<dbReference type="InterPro" id="IPR014140">
    <property type="entry name" value="DNA_helicase_suAddB"/>
</dbReference>
<dbReference type="Pfam" id="PF12705">
    <property type="entry name" value="PDDEXK_1"/>
    <property type="match status" value="1"/>
</dbReference>
<evidence type="ECO:0000256" key="13">
    <source>
        <dbReference type="ARBA" id="ARBA00023204"/>
    </source>
</evidence>
<feature type="binding site" evidence="14">
    <location>
        <position position="1152"/>
    </location>
    <ligand>
        <name>[4Fe-4S] cluster</name>
        <dbReference type="ChEBI" id="CHEBI:49883"/>
    </ligand>
</feature>
<proteinExistence type="inferred from homology"/>
<evidence type="ECO:0000256" key="10">
    <source>
        <dbReference type="ARBA" id="ARBA00023004"/>
    </source>
</evidence>
<evidence type="ECO:0000256" key="1">
    <source>
        <dbReference type="ARBA" id="ARBA00022485"/>
    </source>
</evidence>
<evidence type="ECO:0000256" key="6">
    <source>
        <dbReference type="ARBA" id="ARBA00022801"/>
    </source>
</evidence>
<dbReference type="InterPro" id="IPR049035">
    <property type="entry name" value="ADDB_N"/>
</dbReference>
<evidence type="ECO:0000256" key="5">
    <source>
        <dbReference type="ARBA" id="ARBA00022763"/>
    </source>
</evidence>
<dbReference type="GO" id="GO:0000724">
    <property type="term" value="P:double-strand break repair via homologous recombination"/>
    <property type="evidence" value="ECO:0007669"/>
    <property type="project" value="UniProtKB-UniRule"/>
</dbReference>
<evidence type="ECO:0000259" key="15">
    <source>
        <dbReference type="PROSITE" id="PS51217"/>
    </source>
</evidence>
<keyword evidence="13 14" id="KW-0234">DNA repair</keyword>
<dbReference type="GO" id="GO:0003690">
    <property type="term" value="F:double-stranded DNA binding"/>
    <property type="evidence" value="ECO:0007669"/>
    <property type="project" value="UniProtKB-UniRule"/>
</dbReference>
<dbReference type="EC" id="3.1.-.-" evidence="14"/>
<evidence type="ECO:0000313" key="16">
    <source>
        <dbReference type="EMBL" id="ANE47308.1"/>
    </source>
</evidence>
<evidence type="ECO:0000256" key="2">
    <source>
        <dbReference type="ARBA" id="ARBA00022722"/>
    </source>
</evidence>
<feature type="binding site" evidence="14">
    <location>
        <position position="1161"/>
    </location>
    <ligand>
        <name>[4Fe-4S] cluster</name>
        <dbReference type="ChEBI" id="CHEBI:49883"/>
    </ligand>
</feature>
<gene>
    <name evidence="14" type="primary">addB</name>
    <name evidence="16" type="ORF">SY83_14695</name>
</gene>
<evidence type="ECO:0000256" key="9">
    <source>
        <dbReference type="ARBA" id="ARBA00022840"/>
    </source>
</evidence>
<feature type="binding site" evidence="14">
    <location>
        <position position="1155"/>
    </location>
    <ligand>
        <name>[4Fe-4S] cluster</name>
        <dbReference type="ChEBI" id="CHEBI:49883"/>
    </ligand>
</feature>
<keyword evidence="7 14" id="KW-0347">Helicase</keyword>
<keyword evidence="17" id="KW-1185">Reference proteome</keyword>
<dbReference type="AlphaFoldDB" id="A0A172TJU8"/>
<keyword evidence="5 14" id="KW-0227">DNA damage</keyword>
<comment type="similarity">
    <text evidence="14">Belongs to the helicase family. AddB/RexB type 1 subfamily.</text>
</comment>
<dbReference type="Pfam" id="PF21445">
    <property type="entry name" value="ADDB_N"/>
    <property type="match status" value="1"/>
</dbReference>
<dbReference type="GO" id="GO:0008409">
    <property type="term" value="F:5'-3' exonuclease activity"/>
    <property type="evidence" value="ECO:0007669"/>
    <property type="project" value="UniProtKB-UniRule"/>
</dbReference>
<reference evidence="16 17" key="1">
    <citation type="submission" date="2015-01" db="EMBL/GenBank/DDBJ databases">
        <title>Paenibacillus swuensis/DY6/whole genome sequencing.</title>
        <authorList>
            <person name="Kim M.K."/>
            <person name="Srinivasan S."/>
            <person name="Lee J.-J."/>
        </authorList>
    </citation>
    <scope>NUCLEOTIDE SEQUENCE [LARGE SCALE GENOMIC DNA]</scope>
    <source>
        <strain evidence="16 17">DY6</strain>
    </source>
</reference>
<feature type="domain" description="UvrD-like helicase C-terminal" evidence="15">
    <location>
        <begin position="282"/>
        <end position="608"/>
    </location>
</feature>
<keyword evidence="12 14" id="KW-0238">DNA-binding</keyword>
<dbReference type="HAMAP" id="MF_01452">
    <property type="entry name" value="AddB_type1"/>
    <property type="match status" value="1"/>
</dbReference>
<dbReference type="Gene3D" id="3.40.50.300">
    <property type="entry name" value="P-loop containing nucleotide triphosphate hydrolases"/>
    <property type="match status" value="4"/>
</dbReference>
<dbReference type="GO" id="GO:0051539">
    <property type="term" value="F:4 iron, 4 sulfur cluster binding"/>
    <property type="evidence" value="ECO:0007669"/>
    <property type="project" value="UniProtKB-KW"/>
</dbReference>
<evidence type="ECO:0000256" key="14">
    <source>
        <dbReference type="HAMAP-Rule" id="MF_01452"/>
    </source>
</evidence>
<organism evidence="16 17">
    <name type="scientific">Paenibacillus swuensis</name>
    <dbReference type="NCBI Taxonomy" id="1178515"/>
    <lineage>
        <taxon>Bacteria</taxon>
        <taxon>Bacillati</taxon>
        <taxon>Bacillota</taxon>
        <taxon>Bacilli</taxon>
        <taxon>Bacillales</taxon>
        <taxon>Paenibacillaceae</taxon>
        <taxon>Paenibacillus</taxon>
    </lineage>
</organism>
<dbReference type="InterPro" id="IPR038726">
    <property type="entry name" value="PDDEXK_AddAB-type"/>
</dbReference>
<evidence type="ECO:0000256" key="8">
    <source>
        <dbReference type="ARBA" id="ARBA00022839"/>
    </source>
</evidence>
<dbReference type="PATRIC" id="fig|1178515.4.peg.2952"/>
<evidence type="ECO:0000256" key="11">
    <source>
        <dbReference type="ARBA" id="ARBA00023014"/>
    </source>
</evidence>
<keyword evidence="4 14" id="KW-0547">Nucleotide-binding</keyword>
<dbReference type="PANTHER" id="PTHR30591">
    <property type="entry name" value="RECBCD ENZYME SUBUNIT RECC"/>
    <property type="match status" value="1"/>
</dbReference>
<dbReference type="KEGG" id="pswu:SY83_14695"/>
<dbReference type="InterPro" id="IPR014017">
    <property type="entry name" value="DNA_helicase_UvrD-like_C"/>
</dbReference>
<evidence type="ECO:0000256" key="4">
    <source>
        <dbReference type="ARBA" id="ARBA00022741"/>
    </source>
</evidence>
<dbReference type="STRING" id="1178515.SY83_14695"/>
<name>A0A172TJU8_9BACL</name>
<dbReference type="PANTHER" id="PTHR30591:SF1">
    <property type="entry name" value="RECBCD ENZYME SUBUNIT RECC"/>
    <property type="match status" value="1"/>
</dbReference>
<evidence type="ECO:0000313" key="17">
    <source>
        <dbReference type="Proteomes" id="UP000076927"/>
    </source>
</evidence>
<dbReference type="GO" id="GO:0004386">
    <property type="term" value="F:helicase activity"/>
    <property type="evidence" value="ECO:0007669"/>
    <property type="project" value="UniProtKB-KW"/>
</dbReference>
<evidence type="ECO:0000256" key="3">
    <source>
        <dbReference type="ARBA" id="ARBA00022723"/>
    </source>
</evidence>